<reference evidence="1" key="1">
    <citation type="submission" date="2016-01" db="EMBL/GenBank/DDBJ databases">
        <authorList>
            <person name="Peeters C."/>
        </authorList>
    </citation>
    <scope>NUCLEOTIDE SEQUENCE [LARGE SCALE GENOMIC DNA]</scope>
    <source>
        <strain evidence="1">LMG 29323</strain>
    </source>
</reference>
<accession>A0A158DVA8</accession>
<proteinExistence type="predicted"/>
<dbReference type="EMBL" id="FCOE02000050">
    <property type="protein sequence ID" value="SAK98494.1"/>
    <property type="molecule type" value="Genomic_DNA"/>
</dbReference>
<organism evidence="1 2">
    <name type="scientific">Caballeronia pedi</name>
    <dbReference type="NCBI Taxonomy" id="1777141"/>
    <lineage>
        <taxon>Bacteria</taxon>
        <taxon>Pseudomonadati</taxon>
        <taxon>Pseudomonadota</taxon>
        <taxon>Betaproteobacteria</taxon>
        <taxon>Burkholderiales</taxon>
        <taxon>Burkholderiaceae</taxon>
        <taxon>Caballeronia</taxon>
    </lineage>
</organism>
<keyword evidence="2" id="KW-1185">Reference proteome</keyword>
<evidence type="ECO:0000313" key="1">
    <source>
        <dbReference type="EMBL" id="SAK98494.1"/>
    </source>
</evidence>
<dbReference type="Proteomes" id="UP000054911">
    <property type="component" value="Unassembled WGS sequence"/>
</dbReference>
<protein>
    <submittedName>
        <fullName evidence="1">Uncharacterized protein</fullName>
    </submittedName>
</protein>
<dbReference type="STRING" id="1777141.AWB80_07535"/>
<dbReference type="RefSeq" id="WP_061179733.1">
    <property type="nucleotide sequence ID" value="NZ_FCOE02000050.1"/>
</dbReference>
<sequence>MKPEPIRVPPGFLQDFDLYCARSGVTEWEKGKLRDQVRADFAAWGPVIQRTAAIYRFIDDRWRSTLRYRDFPPVRYAEGLLASMGWFPADPDLFMKCGPMIIFGLCMDVAAAREAAAHQEAA</sequence>
<name>A0A158DVA8_9BURK</name>
<evidence type="ECO:0000313" key="2">
    <source>
        <dbReference type="Proteomes" id="UP000054911"/>
    </source>
</evidence>
<dbReference type="AlphaFoldDB" id="A0A158DVA8"/>
<gene>
    <name evidence="1" type="ORF">AWB80_07535</name>
</gene>
<comment type="caution">
    <text evidence="1">The sequence shown here is derived from an EMBL/GenBank/DDBJ whole genome shotgun (WGS) entry which is preliminary data.</text>
</comment>